<gene>
    <name evidence="2" type="ORF">Ddye_028569</name>
</gene>
<name>A0AAD9TDI8_9ROSI</name>
<feature type="chain" id="PRO_5042259900" evidence="1">
    <location>
        <begin position="16"/>
        <end position="116"/>
    </location>
</feature>
<dbReference type="Proteomes" id="UP001280121">
    <property type="component" value="Unassembled WGS sequence"/>
</dbReference>
<keyword evidence="3" id="KW-1185">Reference proteome</keyword>
<evidence type="ECO:0000313" key="3">
    <source>
        <dbReference type="Proteomes" id="UP001280121"/>
    </source>
</evidence>
<proteinExistence type="predicted"/>
<evidence type="ECO:0000256" key="1">
    <source>
        <dbReference type="SAM" id="SignalP"/>
    </source>
</evidence>
<dbReference type="AlphaFoldDB" id="A0AAD9TDI8"/>
<keyword evidence="1" id="KW-0732">Signal</keyword>
<protein>
    <submittedName>
        <fullName evidence="2">Uncharacterized protein</fullName>
    </submittedName>
</protein>
<dbReference type="EMBL" id="JANJYI010000009">
    <property type="protein sequence ID" value="KAK2633777.1"/>
    <property type="molecule type" value="Genomic_DNA"/>
</dbReference>
<sequence length="116" mass="13358">MWFALGKTMVRLVAREFCLCTGLKFCELTDIFSREYEVVTDGIHFRYFDGSHLLVDNIIDMFLLIGRKELTPIKCESKQDYWVDNDVDVFIDPQFEPSILIGAKEVEAEPSGKKDG</sequence>
<evidence type="ECO:0000313" key="2">
    <source>
        <dbReference type="EMBL" id="KAK2633777.1"/>
    </source>
</evidence>
<organism evidence="2 3">
    <name type="scientific">Dipteronia dyeriana</name>
    <dbReference type="NCBI Taxonomy" id="168575"/>
    <lineage>
        <taxon>Eukaryota</taxon>
        <taxon>Viridiplantae</taxon>
        <taxon>Streptophyta</taxon>
        <taxon>Embryophyta</taxon>
        <taxon>Tracheophyta</taxon>
        <taxon>Spermatophyta</taxon>
        <taxon>Magnoliopsida</taxon>
        <taxon>eudicotyledons</taxon>
        <taxon>Gunneridae</taxon>
        <taxon>Pentapetalae</taxon>
        <taxon>rosids</taxon>
        <taxon>malvids</taxon>
        <taxon>Sapindales</taxon>
        <taxon>Sapindaceae</taxon>
        <taxon>Hippocastanoideae</taxon>
        <taxon>Acereae</taxon>
        <taxon>Dipteronia</taxon>
    </lineage>
</organism>
<feature type="signal peptide" evidence="1">
    <location>
        <begin position="1"/>
        <end position="15"/>
    </location>
</feature>
<comment type="caution">
    <text evidence="2">The sequence shown here is derived from an EMBL/GenBank/DDBJ whole genome shotgun (WGS) entry which is preliminary data.</text>
</comment>
<reference evidence="2" key="1">
    <citation type="journal article" date="2023" name="Plant J.">
        <title>Genome sequences and population genomics provide insights into the demographic history, inbreeding, and mutation load of two 'living fossil' tree species of Dipteronia.</title>
        <authorList>
            <person name="Feng Y."/>
            <person name="Comes H.P."/>
            <person name="Chen J."/>
            <person name="Zhu S."/>
            <person name="Lu R."/>
            <person name="Zhang X."/>
            <person name="Li P."/>
            <person name="Qiu J."/>
            <person name="Olsen K.M."/>
            <person name="Qiu Y."/>
        </authorList>
    </citation>
    <scope>NUCLEOTIDE SEQUENCE</scope>
    <source>
        <strain evidence="2">KIB01</strain>
    </source>
</reference>
<accession>A0AAD9TDI8</accession>